<dbReference type="Proteomes" id="UP000193450">
    <property type="component" value="Chromosome"/>
</dbReference>
<gene>
    <name evidence="1" type="ORF">BST96_00305</name>
</gene>
<evidence type="ECO:0000313" key="1">
    <source>
        <dbReference type="EMBL" id="ARN72689.1"/>
    </source>
</evidence>
<evidence type="ECO:0000313" key="2">
    <source>
        <dbReference type="Proteomes" id="UP000193450"/>
    </source>
</evidence>
<accession>A0A1X9NAX0</accession>
<dbReference type="KEGG" id="osg:BST96_00305"/>
<organism evidence="1 2">
    <name type="scientific">Oceanicoccus sagamiensis</name>
    <dbReference type="NCBI Taxonomy" id="716816"/>
    <lineage>
        <taxon>Bacteria</taxon>
        <taxon>Pseudomonadati</taxon>
        <taxon>Pseudomonadota</taxon>
        <taxon>Gammaproteobacteria</taxon>
        <taxon>Cellvibrionales</taxon>
        <taxon>Spongiibacteraceae</taxon>
        <taxon>Oceanicoccus</taxon>
    </lineage>
</organism>
<keyword evidence="2" id="KW-1185">Reference proteome</keyword>
<dbReference type="EMBL" id="CP019343">
    <property type="protein sequence ID" value="ARN72689.1"/>
    <property type="molecule type" value="Genomic_DNA"/>
</dbReference>
<sequence>MDKNSTSAIIAILIMKAVESLGFTPPSVATSKDKAWTLDTLTTAYSQDESLRIDNHAIDKLLIESRLLCNTGVLGFIAMEGLQPAMLKSLGSHGWLAKR</sequence>
<dbReference type="AlphaFoldDB" id="A0A1X9NAX0"/>
<dbReference type="STRING" id="716816.BST96_00305"/>
<proteinExistence type="predicted"/>
<name>A0A1X9NAX0_9GAMM</name>
<reference evidence="1 2" key="1">
    <citation type="submission" date="2016-11" db="EMBL/GenBank/DDBJ databases">
        <title>Trade-off between light-utilization and light-protection in marine flavobacteria.</title>
        <authorList>
            <person name="Kumagai Y."/>
        </authorList>
    </citation>
    <scope>NUCLEOTIDE SEQUENCE [LARGE SCALE GENOMIC DNA]</scope>
    <source>
        <strain evidence="1 2">NBRC 107125</strain>
    </source>
</reference>
<protein>
    <submittedName>
        <fullName evidence="1">Uncharacterized protein</fullName>
    </submittedName>
</protein>